<dbReference type="InterPro" id="IPR028978">
    <property type="entry name" value="Chorismate_lyase_/UTRA_dom_sf"/>
</dbReference>
<dbReference type="Pfam" id="PF07702">
    <property type="entry name" value="UTRA"/>
    <property type="match status" value="1"/>
</dbReference>
<name>A0A7C9VG43_9BRAD</name>
<evidence type="ECO:0000313" key="6">
    <source>
        <dbReference type="Proteomes" id="UP000480266"/>
    </source>
</evidence>
<evidence type="ECO:0000259" key="4">
    <source>
        <dbReference type="PROSITE" id="PS50949"/>
    </source>
</evidence>
<keyword evidence="3" id="KW-0804">Transcription</keyword>
<organism evidence="5 6">
    <name type="scientific">Candidatus Afipia apatlaquensis</name>
    <dbReference type="NCBI Taxonomy" id="2712852"/>
    <lineage>
        <taxon>Bacteria</taxon>
        <taxon>Pseudomonadati</taxon>
        <taxon>Pseudomonadota</taxon>
        <taxon>Alphaproteobacteria</taxon>
        <taxon>Hyphomicrobiales</taxon>
        <taxon>Nitrobacteraceae</taxon>
        <taxon>Afipia</taxon>
    </lineage>
</organism>
<dbReference type="InterPro" id="IPR036388">
    <property type="entry name" value="WH-like_DNA-bd_sf"/>
</dbReference>
<reference evidence="5" key="1">
    <citation type="submission" date="2020-02" db="EMBL/GenBank/DDBJ databases">
        <title>Draft genome sequence of Candidatus Afipia apatlaquensis IBT-C3, a potential strain for decolorization of textile dyes.</title>
        <authorList>
            <person name="Sanchez-Reyes A."/>
            <person name="Breton-Deval L."/>
            <person name="Mangelson H."/>
            <person name="Sanchez-Flores A."/>
        </authorList>
    </citation>
    <scope>NUCLEOTIDE SEQUENCE [LARGE SCALE GENOMIC DNA]</scope>
    <source>
        <strain evidence="5">IBT-C3</strain>
    </source>
</reference>
<feature type="domain" description="HTH gntR-type" evidence="4">
    <location>
        <begin position="13"/>
        <end position="81"/>
    </location>
</feature>
<dbReference type="InterPro" id="IPR011663">
    <property type="entry name" value="UTRA"/>
</dbReference>
<dbReference type="PANTHER" id="PTHR44846:SF1">
    <property type="entry name" value="MANNOSYL-D-GLYCERATE TRANSPORT_METABOLISM SYSTEM REPRESSOR MNGR-RELATED"/>
    <property type="match status" value="1"/>
</dbReference>
<dbReference type="SMART" id="SM00345">
    <property type="entry name" value="HTH_GNTR"/>
    <property type="match status" value="1"/>
</dbReference>
<dbReference type="InterPro" id="IPR050679">
    <property type="entry name" value="Bact_HTH_transcr_reg"/>
</dbReference>
<dbReference type="EMBL" id="JAAMRR010000360">
    <property type="protein sequence ID" value="NGX94969.1"/>
    <property type="molecule type" value="Genomic_DNA"/>
</dbReference>
<dbReference type="PROSITE" id="PS50949">
    <property type="entry name" value="HTH_GNTR"/>
    <property type="match status" value="1"/>
</dbReference>
<dbReference type="SUPFAM" id="SSF64288">
    <property type="entry name" value="Chorismate lyase-like"/>
    <property type="match status" value="1"/>
</dbReference>
<dbReference type="Gene3D" id="1.10.10.10">
    <property type="entry name" value="Winged helix-like DNA-binding domain superfamily/Winged helix DNA-binding domain"/>
    <property type="match status" value="1"/>
</dbReference>
<evidence type="ECO:0000256" key="2">
    <source>
        <dbReference type="ARBA" id="ARBA00023125"/>
    </source>
</evidence>
<dbReference type="InterPro" id="IPR036390">
    <property type="entry name" value="WH_DNA-bd_sf"/>
</dbReference>
<sequence length="246" mass="28067">MNKLSVIFDRSRMPLYLQLASVMRQRIEAGRWQNGDKISTIEELEAEFGVAKITISKAIEILREEKMLDSRQGLGTFVSYVPKERHWLNIANDLDGLISSIKDNRVEIVHIEEKVASPPLGESEGVPAHRYALLRSVQYNGDEPFSVVNLHLSQEIFARERKQFTRLPALPRIMEMKDISISHAYQTVTIGIANPEVADLLKIGLGEPTADCRIVLLDDRNVAIYVADFHYHRNCFALRRDLINRS</sequence>
<evidence type="ECO:0000256" key="1">
    <source>
        <dbReference type="ARBA" id="ARBA00023015"/>
    </source>
</evidence>
<dbReference type="CDD" id="cd07377">
    <property type="entry name" value="WHTH_GntR"/>
    <property type="match status" value="1"/>
</dbReference>
<dbReference type="Gene3D" id="3.40.1410.10">
    <property type="entry name" value="Chorismate lyase-like"/>
    <property type="match status" value="1"/>
</dbReference>
<proteinExistence type="predicted"/>
<dbReference type="GO" id="GO:0045892">
    <property type="term" value="P:negative regulation of DNA-templated transcription"/>
    <property type="evidence" value="ECO:0007669"/>
    <property type="project" value="TreeGrafter"/>
</dbReference>
<dbReference type="PANTHER" id="PTHR44846">
    <property type="entry name" value="MANNOSYL-D-GLYCERATE TRANSPORT/METABOLISM SYSTEM REPRESSOR MNGR-RELATED"/>
    <property type="match status" value="1"/>
</dbReference>
<dbReference type="GO" id="GO:0003677">
    <property type="term" value="F:DNA binding"/>
    <property type="evidence" value="ECO:0007669"/>
    <property type="project" value="UniProtKB-KW"/>
</dbReference>
<comment type="caution">
    <text evidence="5">The sequence shown here is derived from an EMBL/GenBank/DDBJ whole genome shotgun (WGS) entry which is preliminary data.</text>
</comment>
<dbReference type="InterPro" id="IPR000524">
    <property type="entry name" value="Tscrpt_reg_HTH_GntR"/>
</dbReference>
<gene>
    <name evidence="5" type="ORF">G4V63_06950</name>
</gene>
<keyword evidence="6" id="KW-1185">Reference proteome</keyword>
<dbReference type="GO" id="GO:0003700">
    <property type="term" value="F:DNA-binding transcription factor activity"/>
    <property type="evidence" value="ECO:0007669"/>
    <property type="project" value="InterPro"/>
</dbReference>
<evidence type="ECO:0000313" key="5">
    <source>
        <dbReference type="EMBL" id="NGX94969.1"/>
    </source>
</evidence>
<dbReference type="AlphaFoldDB" id="A0A7C9VG43"/>
<evidence type="ECO:0000256" key="3">
    <source>
        <dbReference type="ARBA" id="ARBA00023163"/>
    </source>
</evidence>
<keyword evidence="1" id="KW-0805">Transcription regulation</keyword>
<dbReference type="Proteomes" id="UP000480266">
    <property type="component" value="Unassembled WGS sequence"/>
</dbReference>
<protein>
    <submittedName>
        <fullName evidence="5">GntR family transcriptional regulator</fullName>
    </submittedName>
</protein>
<keyword evidence="2" id="KW-0238">DNA-binding</keyword>
<dbReference type="Pfam" id="PF00392">
    <property type="entry name" value="GntR"/>
    <property type="match status" value="1"/>
</dbReference>
<dbReference type="SUPFAM" id="SSF46785">
    <property type="entry name" value="Winged helix' DNA-binding domain"/>
    <property type="match status" value="1"/>
</dbReference>
<accession>A0A7C9VG43</accession>